<dbReference type="Proteomes" id="UP001234297">
    <property type="component" value="Chromosome 5"/>
</dbReference>
<accession>A0ACC2M8R0</accession>
<protein>
    <submittedName>
        <fullName evidence="1">Uncharacterized protein</fullName>
    </submittedName>
</protein>
<proteinExistence type="predicted"/>
<organism evidence="1 2">
    <name type="scientific">Persea americana</name>
    <name type="common">Avocado</name>
    <dbReference type="NCBI Taxonomy" id="3435"/>
    <lineage>
        <taxon>Eukaryota</taxon>
        <taxon>Viridiplantae</taxon>
        <taxon>Streptophyta</taxon>
        <taxon>Embryophyta</taxon>
        <taxon>Tracheophyta</taxon>
        <taxon>Spermatophyta</taxon>
        <taxon>Magnoliopsida</taxon>
        <taxon>Magnoliidae</taxon>
        <taxon>Laurales</taxon>
        <taxon>Lauraceae</taxon>
        <taxon>Persea</taxon>
    </lineage>
</organism>
<sequence length="212" mass="24118">MAPCALARPPSATLLSGLTFVSDTYYDYHNNWHGLSAVFPFMGWHMRDGTCEAPTRLLLYHWGEPRLGMGPWVGSLIWAMFGERVHLDGLDCVGPTCFERALVIRHDMGRMGREEAGGVKLMSETDILASPHGAQLMNMFLMERDSSVMEFYPRGWLELTGVGQDVYKWEASWSRMRHQGAWRDPEGRGGMTKSKGPWGLHLLVQVWQDWTQ</sequence>
<comment type="caution">
    <text evidence="1">The sequence shown here is derived from an EMBL/GenBank/DDBJ whole genome shotgun (WGS) entry which is preliminary data.</text>
</comment>
<reference evidence="1 2" key="1">
    <citation type="journal article" date="2022" name="Hortic Res">
        <title>A haplotype resolved chromosomal level avocado genome allows analysis of novel avocado genes.</title>
        <authorList>
            <person name="Nath O."/>
            <person name="Fletcher S.J."/>
            <person name="Hayward A."/>
            <person name="Shaw L.M."/>
            <person name="Masouleh A.K."/>
            <person name="Furtado A."/>
            <person name="Henry R.J."/>
            <person name="Mitter N."/>
        </authorList>
    </citation>
    <scope>NUCLEOTIDE SEQUENCE [LARGE SCALE GENOMIC DNA]</scope>
    <source>
        <strain evidence="2">cv. Hass</strain>
    </source>
</reference>
<gene>
    <name evidence="1" type="ORF">MRB53_018487</name>
</gene>
<keyword evidence="2" id="KW-1185">Reference proteome</keyword>
<evidence type="ECO:0000313" key="2">
    <source>
        <dbReference type="Proteomes" id="UP001234297"/>
    </source>
</evidence>
<evidence type="ECO:0000313" key="1">
    <source>
        <dbReference type="EMBL" id="KAJ8641793.1"/>
    </source>
</evidence>
<name>A0ACC2M8R0_PERAE</name>
<dbReference type="EMBL" id="CM056813">
    <property type="protein sequence ID" value="KAJ8641793.1"/>
    <property type="molecule type" value="Genomic_DNA"/>
</dbReference>